<organism evidence="10">
    <name type="scientific">bioreactor metagenome</name>
    <dbReference type="NCBI Taxonomy" id="1076179"/>
    <lineage>
        <taxon>unclassified sequences</taxon>
        <taxon>metagenomes</taxon>
        <taxon>ecological metagenomes</taxon>
    </lineage>
</organism>
<reference evidence="10" key="1">
    <citation type="submission" date="2019-08" db="EMBL/GenBank/DDBJ databases">
        <authorList>
            <person name="Kucharzyk K."/>
            <person name="Murdoch R.W."/>
            <person name="Higgins S."/>
            <person name="Loffler F."/>
        </authorList>
    </citation>
    <scope>NUCLEOTIDE SEQUENCE</scope>
</reference>
<evidence type="ECO:0000256" key="7">
    <source>
        <dbReference type="ARBA" id="ARBA00023141"/>
    </source>
</evidence>
<comment type="catalytic activity">
    <reaction evidence="1">
        <text>1-(2-carboxyphenylamino)-1-deoxy-D-ribulose 5-phosphate + H(+) = (1S,2R)-1-C-(indol-3-yl)glycerol 3-phosphate + CO2 + H2O</text>
        <dbReference type="Rhea" id="RHEA:23476"/>
        <dbReference type="ChEBI" id="CHEBI:15377"/>
        <dbReference type="ChEBI" id="CHEBI:15378"/>
        <dbReference type="ChEBI" id="CHEBI:16526"/>
        <dbReference type="ChEBI" id="CHEBI:58613"/>
        <dbReference type="ChEBI" id="CHEBI:58866"/>
        <dbReference type="EC" id="4.1.1.48"/>
    </reaction>
</comment>
<dbReference type="PANTHER" id="PTHR22854">
    <property type="entry name" value="TRYPTOPHAN BIOSYNTHESIS PROTEIN"/>
    <property type="match status" value="1"/>
</dbReference>
<keyword evidence="5" id="KW-0210">Decarboxylase</keyword>
<protein>
    <recommendedName>
        <fullName evidence="3">indole-3-glycerol-phosphate synthase</fullName>
        <ecNumber evidence="3">4.1.1.48</ecNumber>
    </recommendedName>
</protein>
<dbReference type="EC" id="4.1.1.48" evidence="3"/>
<dbReference type="Gene3D" id="3.20.20.70">
    <property type="entry name" value="Aldolase class I"/>
    <property type="match status" value="1"/>
</dbReference>
<accession>A0A644U6S9</accession>
<dbReference type="GO" id="GO:0004640">
    <property type="term" value="F:phosphoribosylanthranilate isomerase activity"/>
    <property type="evidence" value="ECO:0007669"/>
    <property type="project" value="TreeGrafter"/>
</dbReference>
<sequence>MILDDICALSRKRAAQLDRSIKKTAEEMDHVPQNLLNALKKYRGEKNAVIAEIKYTTPSDKALNSGLDPADLARSYEAGGACAVSVLTEPFYFSGCLKNLQRAKTVTRLPILRKDFIVDENQIYETYAFEADSVLLIAGVLGVRLAEFISLCRSLNIEPLVEIRTRADTENAIRSGALLTGINNRNLHDMSIDTKKTKELSSLLRDAGLTVISESGIKTPEDILGLKNICDGFLIGTALMKSANPQKTLEAFVCA</sequence>
<feature type="domain" description="Indole-3-glycerol phosphate synthase" evidence="9">
    <location>
        <begin position="18"/>
        <end position="250"/>
    </location>
</feature>
<evidence type="ECO:0000256" key="5">
    <source>
        <dbReference type="ARBA" id="ARBA00022793"/>
    </source>
</evidence>
<keyword evidence="8 10" id="KW-0456">Lyase</keyword>
<dbReference type="Pfam" id="PF00218">
    <property type="entry name" value="IGPS"/>
    <property type="match status" value="1"/>
</dbReference>
<evidence type="ECO:0000256" key="3">
    <source>
        <dbReference type="ARBA" id="ARBA00012362"/>
    </source>
</evidence>
<evidence type="ECO:0000256" key="8">
    <source>
        <dbReference type="ARBA" id="ARBA00023239"/>
    </source>
</evidence>
<keyword evidence="6" id="KW-0822">Tryptophan biosynthesis</keyword>
<dbReference type="UniPathway" id="UPA00035">
    <property type="reaction ID" value="UER00043"/>
</dbReference>
<dbReference type="PANTHER" id="PTHR22854:SF2">
    <property type="entry name" value="INDOLE-3-GLYCEROL-PHOSPHATE SYNTHASE"/>
    <property type="match status" value="1"/>
</dbReference>
<gene>
    <name evidence="10" type="primary">trpC_6</name>
    <name evidence="10" type="ORF">SDC9_20408</name>
</gene>
<name>A0A644U6S9_9ZZZZ</name>
<dbReference type="InterPro" id="IPR011060">
    <property type="entry name" value="RibuloseP-bd_barrel"/>
</dbReference>
<dbReference type="SUPFAM" id="SSF51366">
    <property type="entry name" value="Ribulose-phoshate binding barrel"/>
    <property type="match status" value="1"/>
</dbReference>
<dbReference type="CDD" id="cd00331">
    <property type="entry name" value="IGPS"/>
    <property type="match status" value="1"/>
</dbReference>
<evidence type="ECO:0000256" key="4">
    <source>
        <dbReference type="ARBA" id="ARBA00022605"/>
    </source>
</evidence>
<dbReference type="AlphaFoldDB" id="A0A644U6S9"/>
<evidence type="ECO:0000313" key="10">
    <source>
        <dbReference type="EMBL" id="MPL74593.1"/>
    </source>
</evidence>
<evidence type="ECO:0000256" key="2">
    <source>
        <dbReference type="ARBA" id="ARBA00004696"/>
    </source>
</evidence>
<dbReference type="GO" id="GO:0000162">
    <property type="term" value="P:L-tryptophan biosynthetic process"/>
    <property type="evidence" value="ECO:0007669"/>
    <property type="project" value="UniProtKB-UniPathway"/>
</dbReference>
<dbReference type="GO" id="GO:0004425">
    <property type="term" value="F:indole-3-glycerol-phosphate synthase activity"/>
    <property type="evidence" value="ECO:0007669"/>
    <property type="project" value="UniProtKB-EC"/>
</dbReference>
<comment type="pathway">
    <text evidence="2">Amino-acid biosynthesis; L-tryptophan biosynthesis; L-tryptophan from chorismate: step 4/5.</text>
</comment>
<evidence type="ECO:0000256" key="6">
    <source>
        <dbReference type="ARBA" id="ARBA00022822"/>
    </source>
</evidence>
<dbReference type="InterPro" id="IPR013798">
    <property type="entry name" value="Indole-3-glycerol_P_synth_dom"/>
</dbReference>
<keyword evidence="4" id="KW-0028">Amino-acid biosynthesis</keyword>
<dbReference type="EMBL" id="VSSQ01000081">
    <property type="protein sequence ID" value="MPL74593.1"/>
    <property type="molecule type" value="Genomic_DNA"/>
</dbReference>
<comment type="caution">
    <text evidence="10">The sequence shown here is derived from an EMBL/GenBank/DDBJ whole genome shotgun (WGS) entry which is preliminary data.</text>
</comment>
<evidence type="ECO:0000256" key="1">
    <source>
        <dbReference type="ARBA" id="ARBA00001633"/>
    </source>
</evidence>
<proteinExistence type="predicted"/>
<dbReference type="InterPro" id="IPR045186">
    <property type="entry name" value="Indole-3-glycerol_P_synth"/>
</dbReference>
<evidence type="ECO:0000259" key="9">
    <source>
        <dbReference type="Pfam" id="PF00218"/>
    </source>
</evidence>
<keyword evidence="7" id="KW-0057">Aromatic amino acid biosynthesis</keyword>
<dbReference type="InterPro" id="IPR013785">
    <property type="entry name" value="Aldolase_TIM"/>
</dbReference>